<dbReference type="SUPFAM" id="SSF50475">
    <property type="entry name" value="FMN-binding split barrel"/>
    <property type="match status" value="1"/>
</dbReference>
<accession>A0AAI8DIP9</accession>
<evidence type="ECO:0000313" key="1">
    <source>
        <dbReference type="EMBL" id="ASE34786.1"/>
    </source>
</evidence>
<dbReference type="Gene3D" id="2.30.110.10">
    <property type="entry name" value="Electron Transport, Fmn-binding Protein, Chain A"/>
    <property type="match status" value="1"/>
</dbReference>
<organism evidence="1 2">
    <name type="scientific">Mammaliicoccus sciuri</name>
    <name type="common">Staphylococcus sciuri</name>
    <dbReference type="NCBI Taxonomy" id="1296"/>
    <lineage>
        <taxon>Bacteria</taxon>
        <taxon>Bacillati</taxon>
        <taxon>Bacillota</taxon>
        <taxon>Bacilli</taxon>
        <taxon>Bacillales</taxon>
        <taxon>Staphylococcaceae</taxon>
        <taxon>Mammaliicoccus</taxon>
    </lineage>
</organism>
<gene>
    <name evidence="1" type="ORF">CEP64_09340</name>
</gene>
<dbReference type="Proteomes" id="UP000197058">
    <property type="component" value="Chromosome"/>
</dbReference>
<proteinExistence type="predicted"/>
<dbReference type="AlphaFoldDB" id="A0AAI8DIP9"/>
<dbReference type="RefSeq" id="WP_058591577.1">
    <property type="nucleotide sequence ID" value="NZ_CP022046.2"/>
</dbReference>
<name>A0AAI8DIP9_MAMSC</name>
<dbReference type="InterPro" id="IPR012349">
    <property type="entry name" value="Split_barrel_FMN-bd"/>
</dbReference>
<dbReference type="KEGG" id="sscu:CEP64_09340"/>
<sequence>MDSLTEQQRLLCEEVLSKPLFAHLSTVEKCEPRESPVWFFWDNKSLWIIGNYKTDSFPKRIEENGKCAIGIVEYDVKNGIVKHIGFRGYAYLEKADNKIIKKLFHKYMGEENNWHPRFKSVLGNTDYVLIRFEYQSIVARDQSY</sequence>
<protein>
    <submittedName>
        <fullName evidence="1">Pyridoxamine 5-phosphate oxidase</fullName>
    </submittedName>
</protein>
<evidence type="ECO:0000313" key="2">
    <source>
        <dbReference type="Proteomes" id="UP000197058"/>
    </source>
</evidence>
<dbReference type="EMBL" id="CP022046">
    <property type="protein sequence ID" value="ASE34786.1"/>
    <property type="molecule type" value="Genomic_DNA"/>
</dbReference>
<reference evidence="2" key="1">
    <citation type="submission" date="2017-06" db="EMBL/GenBank/DDBJ databases">
        <title>FDA dAtabase for Regulatory Grade micrObial Sequences (FDA-ARGOS): Supporting development and validation of Infectious Disease Dx tests.</title>
        <authorList>
            <person name="Goldberg B."/>
            <person name="Campos J."/>
            <person name="Tallon L."/>
            <person name="Sadzewicz L."/>
            <person name="Sengamalay N."/>
            <person name="Ott S."/>
            <person name="Godinez A."/>
            <person name="Nagaraj S."/>
            <person name="Vavikolanu K."/>
            <person name="Nadendla S."/>
            <person name="George J."/>
            <person name="Geyer C."/>
            <person name="Sichtig H."/>
        </authorList>
    </citation>
    <scope>NUCLEOTIDE SEQUENCE [LARGE SCALE GENOMIC DNA]</scope>
    <source>
        <strain evidence="2">FDAARGOS_285</strain>
    </source>
</reference>